<reference evidence="2" key="1">
    <citation type="submission" date="2023-04" db="EMBL/GenBank/DDBJ databases">
        <authorList>
            <consortium name="ELIXIR-Norway"/>
        </authorList>
    </citation>
    <scope>NUCLEOTIDE SEQUENCE [LARGE SCALE GENOMIC DNA]</scope>
</reference>
<dbReference type="Proteomes" id="UP001176941">
    <property type="component" value="Chromosome 13"/>
</dbReference>
<sequence length="115" mass="12018">MLGGASSDAGLGSEAGGMSDARLGSDAGGGPVAGRVSDVVVWSDAGGGPDAGEECLMLWASLMMVGSLHPDVHRVVIVNLHEKKKNLYEKSFFHTFLTTFVCSFFLKHNCCAISV</sequence>
<organism evidence="2 3">
    <name type="scientific">Rangifer tarandus platyrhynchus</name>
    <name type="common">Svalbard reindeer</name>
    <dbReference type="NCBI Taxonomy" id="3082113"/>
    <lineage>
        <taxon>Eukaryota</taxon>
        <taxon>Metazoa</taxon>
        <taxon>Chordata</taxon>
        <taxon>Craniata</taxon>
        <taxon>Vertebrata</taxon>
        <taxon>Euteleostomi</taxon>
        <taxon>Mammalia</taxon>
        <taxon>Eutheria</taxon>
        <taxon>Laurasiatheria</taxon>
        <taxon>Artiodactyla</taxon>
        <taxon>Ruminantia</taxon>
        <taxon>Pecora</taxon>
        <taxon>Cervidae</taxon>
        <taxon>Odocoileinae</taxon>
        <taxon>Rangifer</taxon>
    </lineage>
</organism>
<evidence type="ECO:0000313" key="3">
    <source>
        <dbReference type="Proteomes" id="UP001176941"/>
    </source>
</evidence>
<proteinExistence type="predicted"/>
<gene>
    <name evidence="2" type="ORF">MRATA1EN1_LOCUS4677</name>
</gene>
<feature type="region of interest" description="Disordered" evidence="1">
    <location>
        <begin position="1"/>
        <end position="30"/>
    </location>
</feature>
<evidence type="ECO:0000313" key="2">
    <source>
        <dbReference type="EMBL" id="CAI9155715.1"/>
    </source>
</evidence>
<feature type="compositionally biased region" description="Low complexity" evidence="1">
    <location>
        <begin position="1"/>
        <end position="12"/>
    </location>
</feature>
<protein>
    <submittedName>
        <fullName evidence="2">Uncharacterized protein</fullName>
    </submittedName>
</protein>
<name>A0ABN8Y283_RANTA</name>
<accession>A0ABN8Y283</accession>
<evidence type="ECO:0000256" key="1">
    <source>
        <dbReference type="SAM" id="MobiDB-lite"/>
    </source>
</evidence>
<dbReference type="EMBL" id="OX459949">
    <property type="protein sequence ID" value="CAI9155715.1"/>
    <property type="molecule type" value="Genomic_DNA"/>
</dbReference>
<keyword evidence="3" id="KW-1185">Reference proteome</keyword>